<dbReference type="InterPro" id="IPR017871">
    <property type="entry name" value="ABC_transporter-like_CS"/>
</dbReference>
<reference evidence="7 8" key="1">
    <citation type="submission" date="2024-10" db="EMBL/GenBank/DDBJ databases">
        <title>The Natural Products Discovery Center: Release of the First 8490 Sequenced Strains for Exploring Actinobacteria Biosynthetic Diversity.</title>
        <authorList>
            <person name="Kalkreuter E."/>
            <person name="Kautsar S.A."/>
            <person name="Yang D."/>
            <person name="Bader C.D."/>
            <person name="Teijaro C.N."/>
            <person name="Fluegel L."/>
            <person name="Davis C.M."/>
            <person name="Simpson J.R."/>
            <person name="Lauterbach L."/>
            <person name="Steele A.D."/>
            <person name="Gui C."/>
            <person name="Meng S."/>
            <person name="Li G."/>
            <person name="Viehrig K."/>
            <person name="Ye F."/>
            <person name="Su P."/>
            <person name="Kiefer A.F."/>
            <person name="Nichols A."/>
            <person name="Cepeda A.J."/>
            <person name="Yan W."/>
            <person name="Fan B."/>
            <person name="Jiang Y."/>
            <person name="Adhikari A."/>
            <person name="Zheng C.-J."/>
            <person name="Schuster L."/>
            <person name="Cowan T.M."/>
            <person name="Smanski M.J."/>
            <person name="Chevrette M.G."/>
            <person name="De Carvalho L.P.S."/>
            <person name="Shen B."/>
        </authorList>
    </citation>
    <scope>NUCLEOTIDE SEQUENCE [LARGE SCALE GENOMIC DNA]</scope>
    <source>
        <strain evidence="7 8">NPDC018013</strain>
    </source>
</reference>
<dbReference type="InterPro" id="IPR030679">
    <property type="entry name" value="ABC_ATPase_HisP-typ"/>
</dbReference>
<feature type="domain" description="ABC transporter" evidence="6">
    <location>
        <begin position="28"/>
        <end position="263"/>
    </location>
</feature>
<dbReference type="Pfam" id="PF00005">
    <property type="entry name" value="ABC_tran"/>
    <property type="match status" value="1"/>
</dbReference>
<dbReference type="RefSeq" id="WP_242640808.1">
    <property type="nucleotide sequence ID" value="NZ_CP108413.1"/>
</dbReference>
<evidence type="ECO:0000256" key="5">
    <source>
        <dbReference type="SAM" id="MobiDB-lite"/>
    </source>
</evidence>
<name>A0ABW7RAC0_9ACTN</name>
<evidence type="ECO:0000256" key="3">
    <source>
        <dbReference type="ARBA" id="ARBA00022741"/>
    </source>
</evidence>
<dbReference type="InterPro" id="IPR027417">
    <property type="entry name" value="P-loop_NTPase"/>
</dbReference>
<organism evidence="7 8">
    <name type="scientific">Streptomyces celluloflavus</name>
    <dbReference type="NCBI Taxonomy" id="58344"/>
    <lineage>
        <taxon>Bacteria</taxon>
        <taxon>Bacillati</taxon>
        <taxon>Actinomycetota</taxon>
        <taxon>Actinomycetes</taxon>
        <taxon>Kitasatosporales</taxon>
        <taxon>Streptomycetaceae</taxon>
        <taxon>Streptomyces</taxon>
    </lineage>
</organism>
<evidence type="ECO:0000313" key="8">
    <source>
        <dbReference type="Proteomes" id="UP001610990"/>
    </source>
</evidence>
<dbReference type="SUPFAM" id="SSF52540">
    <property type="entry name" value="P-loop containing nucleoside triphosphate hydrolases"/>
    <property type="match status" value="1"/>
</dbReference>
<dbReference type="InterPro" id="IPR050086">
    <property type="entry name" value="MetN_ABC_transporter-like"/>
</dbReference>
<dbReference type="InterPro" id="IPR003439">
    <property type="entry name" value="ABC_transporter-like_ATP-bd"/>
</dbReference>
<dbReference type="PROSITE" id="PS00211">
    <property type="entry name" value="ABC_TRANSPORTER_1"/>
    <property type="match status" value="1"/>
</dbReference>
<dbReference type="InterPro" id="IPR003593">
    <property type="entry name" value="AAA+_ATPase"/>
</dbReference>
<dbReference type="CDD" id="cd03262">
    <property type="entry name" value="ABC_HisP_GlnQ"/>
    <property type="match status" value="1"/>
</dbReference>
<evidence type="ECO:0000256" key="4">
    <source>
        <dbReference type="ARBA" id="ARBA00022840"/>
    </source>
</evidence>
<dbReference type="SMART" id="SM00382">
    <property type="entry name" value="AAA"/>
    <property type="match status" value="1"/>
</dbReference>
<comment type="caution">
    <text evidence="7">The sequence shown here is derived from an EMBL/GenBank/DDBJ whole genome shotgun (WGS) entry which is preliminary data.</text>
</comment>
<keyword evidence="4 7" id="KW-0067">ATP-binding</keyword>
<dbReference type="PANTHER" id="PTHR43166">
    <property type="entry name" value="AMINO ACID IMPORT ATP-BINDING PROTEIN"/>
    <property type="match status" value="1"/>
</dbReference>
<dbReference type="Proteomes" id="UP001610990">
    <property type="component" value="Unassembled WGS sequence"/>
</dbReference>
<keyword evidence="2" id="KW-0813">Transport</keyword>
<feature type="region of interest" description="Disordered" evidence="5">
    <location>
        <begin position="1"/>
        <end position="25"/>
    </location>
</feature>
<dbReference type="PROSITE" id="PS50893">
    <property type="entry name" value="ABC_TRANSPORTER_2"/>
    <property type="match status" value="1"/>
</dbReference>
<proteinExistence type="inferred from homology"/>
<comment type="similarity">
    <text evidence="1">Belongs to the ABC transporter superfamily.</text>
</comment>
<keyword evidence="8" id="KW-1185">Reference proteome</keyword>
<dbReference type="PIRSF" id="PIRSF039085">
    <property type="entry name" value="ABC_ATPase_HisP"/>
    <property type="match status" value="1"/>
</dbReference>
<feature type="compositionally biased region" description="Low complexity" evidence="5">
    <location>
        <begin position="12"/>
        <end position="21"/>
    </location>
</feature>
<dbReference type="PANTHER" id="PTHR43166:SF4">
    <property type="entry name" value="PHOSPHONATES IMPORT ATP-BINDING PROTEIN PHNC"/>
    <property type="match status" value="1"/>
</dbReference>
<evidence type="ECO:0000313" key="7">
    <source>
        <dbReference type="EMBL" id="MFH8584486.1"/>
    </source>
</evidence>
<evidence type="ECO:0000259" key="6">
    <source>
        <dbReference type="PROSITE" id="PS50893"/>
    </source>
</evidence>
<dbReference type="Gene3D" id="3.40.50.300">
    <property type="entry name" value="P-loop containing nucleotide triphosphate hydrolases"/>
    <property type="match status" value="1"/>
</dbReference>
<keyword evidence="3" id="KW-0547">Nucleotide-binding</keyword>
<evidence type="ECO:0000256" key="1">
    <source>
        <dbReference type="ARBA" id="ARBA00005417"/>
    </source>
</evidence>
<accession>A0ABW7RAC0</accession>
<protein>
    <submittedName>
        <fullName evidence="7">Amino acid ABC transporter ATP-binding protein</fullName>
    </submittedName>
</protein>
<dbReference type="GO" id="GO:0005524">
    <property type="term" value="F:ATP binding"/>
    <property type="evidence" value="ECO:0007669"/>
    <property type="project" value="UniProtKB-KW"/>
</dbReference>
<dbReference type="EMBL" id="JBIRGH010000004">
    <property type="protein sequence ID" value="MFH8584486.1"/>
    <property type="molecule type" value="Genomic_DNA"/>
</dbReference>
<sequence>MSTPKDVVPHEAAGADPVADGPPGGPVLRLESVRKTYGRGTVVLRDVDLTVAPHTVTALIGTSGSGKSTLLRCANLLEEIDDGAIFLDGAEITDPRVDPDAVRRRIGVVFQAYNLFPHLTVLDNITLAPRRVHGVPRAEAEQRAHELLARLGLDGRAHEYPDRLSGGQQQRVAIVRALAGRPRLLLLDEITAALDPELVGEVLGVVRDLKAEGMTMVLATHEMGFAREVADQVCFLDGGVVLERGTPEEVFGDPRQDRTRQFLQRIIQAGRL</sequence>
<evidence type="ECO:0000256" key="2">
    <source>
        <dbReference type="ARBA" id="ARBA00022448"/>
    </source>
</evidence>
<gene>
    <name evidence="7" type="ORF">ACH4GP_08850</name>
</gene>